<organism evidence="1 2">
    <name type="scientific">Seminavis robusta</name>
    <dbReference type="NCBI Taxonomy" id="568900"/>
    <lineage>
        <taxon>Eukaryota</taxon>
        <taxon>Sar</taxon>
        <taxon>Stramenopiles</taxon>
        <taxon>Ochrophyta</taxon>
        <taxon>Bacillariophyta</taxon>
        <taxon>Bacillariophyceae</taxon>
        <taxon>Bacillariophycidae</taxon>
        <taxon>Naviculales</taxon>
        <taxon>Naviculaceae</taxon>
        <taxon>Seminavis</taxon>
    </lineage>
</organism>
<sequence>MTKLIMTQYSKHVEICVEITRIIKENNKKIDHDEQHDQLHHGKHTDTLYNKKITTINTYEPNGIPELMLPSPQSEKPTKMTLLPTNTHSGNNLRSTEIPTTELLPLILSMHSQMWQQPGWSRNSHIGVFMGKQSDKTLDQNGSQLLHHQHSYLEQIDIPSIQHSLWQQPE</sequence>
<accession>A0A9N8F2G0</accession>
<dbReference type="Proteomes" id="UP001153069">
    <property type="component" value="Unassembled WGS sequence"/>
</dbReference>
<proteinExistence type="predicted"/>
<reference evidence="1" key="1">
    <citation type="submission" date="2020-06" db="EMBL/GenBank/DDBJ databases">
        <authorList>
            <consortium name="Plant Systems Biology data submission"/>
        </authorList>
    </citation>
    <scope>NUCLEOTIDE SEQUENCE</scope>
    <source>
        <strain evidence="1">D6</strain>
    </source>
</reference>
<dbReference type="EMBL" id="CAICTM010003546">
    <property type="protein sequence ID" value="CAB9531452.1"/>
    <property type="molecule type" value="Genomic_DNA"/>
</dbReference>
<protein>
    <submittedName>
        <fullName evidence="1">Uncharacterized protein</fullName>
    </submittedName>
</protein>
<dbReference type="AlphaFoldDB" id="A0A9N8F2G0"/>
<evidence type="ECO:0000313" key="1">
    <source>
        <dbReference type="EMBL" id="CAB9531452.1"/>
    </source>
</evidence>
<comment type="caution">
    <text evidence="1">The sequence shown here is derived from an EMBL/GenBank/DDBJ whole genome shotgun (WGS) entry which is preliminary data.</text>
</comment>
<evidence type="ECO:0000313" key="2">
    <source>
        <dbReference type="Proteomes" id="UP001153069"/>
    </source>
</evidence>
<gene>
    <name evidence="1" type="ORF">SEMRO_3548_G349141.1</name>
</gene>
<name>A0A9N8F2G0_9STRA</name>
<keyword evidence="2" id="KW-1185">Reference proteome</keyword>